<organism evidence="2 3">
    <name type="scientific">Bathycoccus prasinos</name>
    <dbReference type="NCBI Taxonomy" id="41875"/>
    <lineage>
        <taxon>Eukaryota</taxon>
        <taxon>Viridiplantae</taxon>
        <taxon>Chlorophyta</taxon>
        <taxon>Mamiellophyceae</taxon>
        <taxon>Mamiellales</taxon>
        <taxon>Bathycoccaceae</taxon>
        <taxon>Bathycoccus</taxon>
    </lineage>
</organism>
<evidence type="ECO:0000256" key="1">
    <source>
        <dbReference type="SAM" id="Coils"/>
    </source>
</evidence>
<gene>
    <name evidence="2" type="ORF">Bathy02g05030</name>
</gene>
<dbReference type="EMBL" id="FO082277">
    <property type="protein sequence ID" value="CCO15026.1"/>
    <property type="molecule type" value="Genomic_DNA"/>
</dbReference>
<accession>K8EB38</accession>
<keyword evidence="3" id="KW-1185">Reference proteome</keyword>
<protein>
    <submittedName>
        <fullName evidence="2">Uncharacterized protein</fullName>
    </submittedName>
</protein>
<keyword evidence="1" id="KW-0175">Coiled coil</keyword>
<name>K8EB38_9CHLO</name>
<dbReference type="AlphaFoldDB" id="K8EB38"/>
<feature type="coiled-coil region" evidence="1">
    <location>
        <begin position="135"/>
        <end position="169"/>
    </location>
</feature>
<dbReference type="Proteomes" id="UP000198341">
    <property type="component" value="Chromosome 2"/>
</dbReference>
<dbReference type="KEGG" id="bpg:Bathy02g05030"/>
<dbReference type="GeneID" id="19017616"/>
<evidence type="ECO:0000313" key="2">
    <source>
        <dbReference type="EMBL" id="CCO15026.1"/>
    </source>
</evidence>
<evidence type="ECO:0000313" key="3">
    <source>
        <dbReference type="Proteomes" id="UP000198341"/>
    </source>
</evidence>
<dbReference type="RefSeq" id="XP_007514786.1">
    <property type="nucleotide sequence ID" value="XM_007514724.1"/>
</dbReference>
<proteinExistence type="predicted"/>
<reference evidence="2 3" key="1">
    <citation type="submission" date="2011-10" db="EMBL/GenBank/DDBJ databases">
        <authorList>
            <person name="Genoscope - CEA"/>
        </authorList>
    </citation>
    <scope>NUCLEOTIDE SEQUENCE [LARGE SCALE GENOMIC DNA]</scope>
    <source>
        <strain evidence="2 3">RCC 1105</strain>
    </source>
</reference>
<sequence>MIITQSCKRIIFKSNIRSKLKRYSKRKYKTERAFVFIVMPPLTRAKTKQTIASLASRALALFRAKLCSISTRKKKRRKRKKKRERERETLGVVLDAFSSERTYRAFTTQAVSGKIISRRKSEREYEAKKEEEGKSESEEDLLDDWVNVLKEEEQEQEEEEEALEVAVVHVLTSAYAKITRREEEDDEIVTTEREFFEAFNEALKRGSQEDNVANESFEKHWKRLTFVRNVCSATAAMQHRVTRKAAKVVYKSVFTWCFRV</sequence>